<dbReference type="InterPro" id="IPR033461">
    <property type="entry name" value="WRNPLPNID"/>
</dbReference>
<feature type="compositionally biased region" description="Basic and acidic residues" evidence="1">
    <location>
        <begin position="98"/>
        <end position="114"/>
    </location>
</feature>
<evidence type="ECO:0000313" key="3">
    <source>
        <dbReference type="EMBL" id="TSR04275.1"/>
    </source>
</evidence>
<dbReference type="OrthoDB" id="8956667at2759"/>
<gene>
    <name evidence="3" type="ORF">Baya_10882</name>
</gene>
<reference evidence="3 4" key="1">
    <citation type="journal article" date="2019" name="Genome Biol. Evol.">
        <title>Whole-Genome Sequencing of the Giant Devil Catfish, Bagarius yarrelli.</title>
        <authorList>
            <person name="Jiang W."/>
            <person name="Lv Y."/>
            <person name="Cheng L."/>
            <person name="Yang K."/>
            <person name="Chao B."/>
            <person name="Wang X."/>
            <person name="Li Y."/>
            <person name="Pan X."/>
            <person name="You X."/>
            <person name="Zhang Y."/>
            <person name="Yang J."/>
            <person name="Li J."/>
            <person name="Zhang X."/>
            <person name="Liu S."/>
            <person name="Sun C."/>
            <person name="Yang J."/>
            <person name="Shi Q."/>
        </authorList>
    </citation>
    <scope>NUCLEOTIDE SEQUENCE [LARGE SCALE GENOMIC DNA]</scope>
    <source>
        <strain evidence="3">JWS20170419001</strain>
        <tissue evidence="3">Muscle</tissue>
    </source>
</reference>
<proteinExistence type="predicted"/>
<evidence type="ECO:0000256" key="1">
    <source>
        <dbReference type="SAM" id="MobiDB-lite"/>
    </source>
</evidence>
<comment type="caution">
    <text evidence="3">The sequence shown here is derived from an EMBL/GenBank/DDBJ whole genome shotgun (WGS) entry which is preliminary data.</text>
</comment>
<dbReference type="AlphaFoldDB" id="A0A556V0Q4"/>
<feature type="compositionally biased region" description="Basic and acidic residues" evidence="1">
    <location>
        <begin position="153"/>
        <end position="164"/>
    </location>
</feature>
<accession>A0A556V0Q4</accession>
<keyword evidence="4" id="KW-1185">Reference proteome</keyword>
<dbReference type="EMBL" id="VCAZ01000090">
    <property type="protein sequence ID" value="TSR04275.1"/>
    <property type="molecule type" value="Genomic_DNA"/>
</dbReference>
<feature type="compositionally biased region" description="Basic and acidic residues" evidence="1">
    <location>
        <begin position="59"/>
        <end position="88"/>
    </location>
</feature>
<feature type="domain" description="Putative WW-binding" evidence="2">
    <location>
        <begin position="122"/>
        <end position="145"/>
    </location>
</feature>
<protein>
    <recommendedName>
        <fullName evidence="2">Putative WW-binding domain-containing protein</fullName>
    </recommendedName>
</protein>
<organism evidence="3 4">
    <name type="scientific">Bagarius yarrelli</name>
    <name type="common">Goonch</name>
    <name type="synonym">Bagrus yarrelli</name>
    <dbReference type="NCBI Taxonomy" id="175774"/>
    <lineage>
        <taxon>Eukaryota</taxon>
        <taxon>Metazoa</taxon>
        <taxon>Chordata</taxon>
        <taxon>Craniata</taxon>
        <taxon>Vertebrata</taxon>
        <taxon>Euteleostomi</taxon>
        <taxon>Actinopterygii</taxon>
        <taxon>Neopterygii</taxon>
        <taxon>Teleostei</taxon>
        <taxon>Ostariophysi</taxon>
        <taxon>Siluriformes</taxon>
        <taxon>Sisoridae</taxon>
        <taxon>Sisorinae</taxon>
        <taxon>Bagarius</taxon>
    </lineage>
</organism>
<name>A0A556V0Q4_BAGYA</name>
<sequence>MMKRRAENSSLQELHHEKKKKTCGSVCDAESEVEAMHAVAAPPALFPSLIGERRRKRSRCCEDYEEHDKTRAQKGKTTDTTDGGKKDIVSGANEMTSEEIKADDVKRTEAQRPDDNEDNLSAFNSFQFWRTPLPALDLSLLDATSSPELGDDSSVKDGTEDMET</sequence>
<dbReference type="Proteomes" id="UP000319801">
    <property type="component" value="Unassembled WGS sequence"/>
</dbReference>
<feature type="region of interest" description="Disordered" evidence="1">
    <location>
        <begin position="1"/>
        <end position="120"/>
    </location>
</feature>
<dbReference type="Pfam" id="PF15017">
    <property type="entry name" value="WRNPLPNID"/>
    <property type="match status" value="1"/>
</dbReference>
<evidence type="ECO:0000259" key="2">
    <source>
        <dbReference type="Pfam" id="PF15017"/>
    </source>
</evidence>
<feature type="region of interest" description="Disordered" evidence="1">
    <location>
        <begin position="143"/>
        <end position="164"/>
    </location>
</feature>
<evidence type="ECO:0000313" key="4">
    <source>
        <dbReference type="Proteomes" id="UP000319801"/>
    </source>
</evidence>